<dbReference type="Proteomes" id="UP000304900">
    <property type="component" value="Unassembled WGS sequence"/>
</dbReference>
<dbReference type="AlphaFoldDB" id="A0A4U6CWS2"/>
<gene>
    <name evidence="1" type="ORF">FDK13_26105</name>
</gene>
<evidence type="ECO:0000313" key="1">
    <source>
        <dbReference type="EMBL" id="TKT88776.1"/>
    </source>
</evidence>
<accession>A0A4U6CWS2</accession>
<dbReference type="EMBL" id="SZVO01000014">
    <property type="protein sequence ID" value="TKT88776.1"/>
    <property type="molecule type" value="Genomic_DNA"/>
</dbReference>
<dbReference type="OrthoDB" id="965831at2"/>
<dbReference type="RefSeq" id="WP_137342958.1">
    <property type="nucleotide sequence ID" value="NZ_BSQH01000008.1"/>
</dbReference>
<keyword evidence="2" id="KW-1185">Reference proteome</keyword>
<comment type="caution">
    <text evidence="1">The sequence shown here is derived from an EMBL/GenBank/DDBJ whole genome shotgun (WGS) entry which is preliminary data.</text>
</comment>
<protein>
    <submittedName>
        <fullName evidence="1">Uncharacterized protein</fullName>
    </submittedName>
</protein>
<evidence type="ECO:0000313" key="2">
    <source>
        <dbReference type="Proteomes" id="UP000304900"/>
    </source>
</evidence>
<name>A0A4U6CWS2_9BACT</name>
<proteinExistence type="predicted"/>
<sequence length="141" mass="16326">MIKKLRFILPLFIVLLSGYIQHGSYGNSESVLLSALKDFEGSVFNNCVSLQTNQVFFIQSLPSDTESGNFKNHATAIEEKDEELVAFKRYLAFSNELYTASYTHTPGGFRYFVKHRLFFPKNFSYFQSHKALYLLLKVFRI</sequence>
<reference evidence="1 2" key="1">
    <citation type="submission" date="2019-05" db="EMBL/GenBank/DDBJ databases">
        <title>Dyadobacter AR-3-8 sp. nov., isolated from arctic soil.</title>
        <authorList>
            <person name="Chaudhary D.K."/>
        </authorList>
    </citation>
    <scope>NUCLEOTIDE SEQUENCE [LARGE SCALE GENOMIC DNA]</scope>
    <source>
        <strain evidence="1 2">AR-3-8</strain>
    </source>
</reference>
<organism evidence="1 2">
    <name type="scientific">Dyadobacter frigoris</name>
    <dbReference type="NCBI Taxonomy" id="2576211"/>
    <lineage>
        <taxon>Bacteria</taxon>
        <taxon>Pseudomonadati</taxon>
        <taxon>Bacteroidota</taxon>
        <taxon>Cytophagia</taxon>
        <taxon>Cytophagales</taxon>
        <taxon>Spirosomataceae</taxon>
        <taxon>Dyadobacter</taxon>
    </lineage>
</organism>